<keyword evidence="3" id="KW-1185">Reference proteome</keyword>
<dbReference type="SUPFAM" id="SSF82784">
    <property type="entry name" value="OsmC-like"/>
    <property type="match status" value="1"/>
</dbReference>
<gene>
    <name evidence="2" type="ORF">F0Q34_14855</name>
</gene>
<sequence>MPRCALAFPPELGGCGAGANPEQLLAAAFGASFGSALDLEARQSGRVIEPPRVTALVSLCHGDDGCHAVMIELRCHLPALSREAAERLLRAARDSCSCCRMVGGNAELRIVLACPDAEQA</sequence>
<evidence type="ECO:0000256" key="1">
    <source>
        <dbReference type="ARBA" id="ARBA00007378"/>
    </source>
</evidence>
<dbReference type="Gene3D" id="3.30.300.20">
    <property type="match status" value="1"/>
</dbReference>
<dbReference type="InterPro" id="IPR036102">
    <property type="entry name" value="OsmC/Ohrsf"/>
</dbReference>
<evidence type="ECO:0000313" key="2">
    <source>
        <dbReference type="EMBL" id="KAA2212596.1"/>
    </source>
</evidence>
<evidence type="ECO:0000313" key="3">
    <source>
        <dbReference type="Proteomes" id="UP000322110"/>
    </source>
</evidence>
<reference evidence="2 3" key="1">
    <citation type="journal article" date="2015" name="Int. J. Syst. Evol. Microbiol.">
        <title>Roseomonas oryzae sp. nov., isolated from paddy rhizosphere soil.</title>
        <authorList>
            <person name="Ramaprasad E.V."/>
            <person name="Sasikala Ch."/>
            <person name="Ramana Ch.V."/>
        </authorList>
    </citation>
    <scope>NUCLEOTIDE SEQUENCE [LARGE SCALE GENOMIC DNA]</scope>
    <source>
        <strain evidence="2 3">KCTC 42542</strain>
    </source>
</reference>
<dbReference type="RefSeq" id="WP_149813004.1">
    <property type="nucleotide sequence ID" value="NZ_VUKA01000007.1"/>
</dbReference>
<dbReference type="InterPro" id="IPR019953">
    <property type="entry name" value="OHR"/>
</dbReference>
<dbReference type="PANTHER" id="PTHR33797:SF2">
    <property type="entry name" value="ORGANIC HYDROPEROXIDE RESISTANCE PROTEIN-LIKE"/>
    <property type="match status" value="1"/>
</dbReference>
<dbReference type="InterPro" id="IPR003718">
    <property type="entry name" value="OsmC/Ohr_fam"/>
</dbReference>
<accession>A0A5B2TDM1</accession>
<dbReference type="AlphaFoldDB" id="A0A5B2TDM1"/>
<protein>
    <submittedName>
        <fullName evidence="2">Uncharacterized protein</fullName>
    </submittedName>
</protein>
<dbReference type="EMBL" id="VUKA01000007">
    <property type="protein sequence ID" value="KAA2212596.1"/>
    <property type="molecule type" value="Genomic_DNA"/>
</dbReference>
<dbReference type="InterPro" id="IPR015946">
    <property type="entry name" value="KH_dom-like_a/b"/>
</dbReference>
<proteinExistence type="inferred from homology"/>
<dbReference type="OrthoDB" id="9797508at2"/>
<dbReference type="Proteomes" id="UP000322110">
    <property type="component" value="Unassembled WGS sequence"/>
</dbReference>
<name>A0A5B2TDM1_9PROT</name>
<comment type="similarity">
    <text evidence="1">Belongs to the OsmC/Ohr family.</text>
</comment>
<organism evidence="2 3">
    <name type="scientific">Teichococcus oryzae</name>
    <dbReference type="NCBI Taxonomy" id="1608942"/>
    <lineage>
        <taxon>Bacteria</taxon>
        <taxon>Pseudomonadati</taxon>
        <taxon>Pseudomonadota</taxon>
        <taxon>Alphaproteobacteria</taxon>
        <taxon>Acetobacterales</taxon>
        <taxon>Roseomonadaceae</taxon>
        <taxon>Roseomonas</taxon>
    </lineage>
</organism>
<dbReference type="PANTHER" id="PTHR33797">
    <property type="entry name" value="ORGANIC HYDROPEROXIDE RESISTANCE PROTEIN-LIKE"/>
    <property type="match status" value="1"/>
</dbReference>
<comment type="caution">
    <text evidence="2">The sequence shown here is derived from an EMBL/GenBank/DDBJ whole genome shotgun (WGS) entry which is preliminary data.</text>
</comment>
<dbReference type="Pfam" id="PF02566">
    <property type="entry name" value="OsmC"/>
    <property type="match status" value="1"/>
</dbReference>
<dbReference type="GO" id="GO:0006979">
    <property type="term" value="P:response to oxidative stress"/>
    <property type="evidence" value="ECO:0007669"/>
    <property type="project" value="InterPro"/>
</dbReference>